<dbReference type="PANTHER" id="PTHR23501:SF191">
    <property type="entry name" value="VACUOLAR BASIC AMINO ACID TRANSPORTER 4"/>
    <property type="match status" value="1"/>
</dbReference>
<dbReference type="PANTHER" id="PTHR23501">
    <property type="entry name" value="MAJOR FACILITATOR SUPERFAMILY"/>
    <property type="match status" value="1"/>
</dbReference>
<feature type="transmembrane region" description="Helical" evidence="6">
    <location>
        <begin position="36"/>
        <end position="55"/>
    </location>
</feature>
<feature type="transmembrane region" description="Helical" evidence="6">
    <location>
        <begin position="163"/>
        <end position="181"/>
    </location>
</feature>
<gene>
    <name evidence="8" type="ORF">ACFPN5_25195</name>
</gene>
<feature type="transmembrane region" description="Helical" evidence="6">
    <location>
        <begin position="356"/>
        <end position="375"/>
    </location>
</feature>
<keyword evidence="5 6" id="KW-0472">Membrane</keyword>
<feature type="transmembrane region" description="Helical" evidence="6">
    <location>
        <begin position="513"/>
        <end position="533"/>
    </location>
</feature>
<reference evidence="9" key="1">
    <citation type="journal article" date="2019" name="Int. J. Syst. Evol. Microbiol.">
        <title>The Global Catalogue of Microorganisms (GCM) 10K type strain sequencing project: providing services to taxonomists for standard genome sequencing and annotation.</title>
        <authorList>
            <consortium name="The Broad Institute Genomics Platform"/>
            <consortium name="The Broad Institute Genome Sequencing Center for Infectious Disease"/>
            <person name="Wu L."/>
            <person name="Ma J."/>
        </authorList>
    </citation>
    <scope>NUCLEOTIDE SEQUENCE [LARGE SCALE GENOMIC DNA]</scope>
    <source>
        <strain evidence="9">KACC 12649</strain>
    </source>
</reference>
<keyword evidence="9" id="KW-1185">Reference proteome</keyword>
<proteinExistence type="predicted"/>
<feature type="transmembrane region" description="Helical" evidence="6">
    <location>
        <begin position="420"/>
        <end position="442"/>
    </location>
</feature>
<evidence type="ECO:0000256" key="6">
    <source>
        <dbReference type="SAM" id="Phobius"/>
    </source>
</evidence>
<feature type="transmembrane region" description="Helical" evidence="6">
    <location>
        <begin position="104"/>
        <end position="123"/>
    </location>
</feature>
<comment type="subcellular location">
    <subcellularLocation>
        <location evidence="1">Endomembrane system</location>
        <topology evidence="1">Multi-pass membrane protein</topology>
    </subcellularLocation>
</comment>
<protein>
    <submittedName>
        <fullName evidence="8">MFS transporter</fullName>
    </submittedName>
</protein>
<sequence>MATPQYLKPNPNWDEHEKPSFPGSASMPWHLPHTRLAYAFIAVLVGITGGLGNALVSVNLPAIQGSLGLTPAEGAWLPAAYIMANVTANLLVYKFRQQFGMRAFAEIGLSLYTLLTLLHLVVGGFEMAVLVRAASGLAGAATSTLAILYMLQAAPKQYTGKMLVLGVGIAQLATPLAWLISPSLLELGRWHNLYLFEAGLALLSLAAVVVLKLPPGEHVKVFEKLDFLTFALMAPAVAMIVAVLAQGYMHWWFDTRWLGYLLVAAVVLLSVALFIEHHRSNPLVQTRWLMMAPTLRFLIGALIIRFLTAEQSYGVVGMLRSLGMGPDQMQPLFAIILAGILCGIAASALAFGPKTLIPQLLLSIVLLGLAAGLDYGRTSLDRPQDFMVSQFMAAAGAGMFMGPLIMIGAMQALKYGADHLVTFSVMLAVTQSMGGFMGSALLSTYQLHREHTYSTDMVAHINPADAVVGARLRQQQQIYQSTLTDPVLRSATGLAQMAQLSRREANVRAFNDVFALCSAAALLFLIWSLALAIRAASLAKKASTPSTQAPSGAAL</sequence>
<feature type="transmembrane region" description="Helical" evidence="6">
    <location>
        <begin position="328"/>
        <end position="349"/>
    </location>
</feature>
<feature type="domain" description="Major facilitator superfamily (MFS) profile" evidence="7">
    <location>
        <begin position="38"/>
        <end position="536"/>
    </location>
</feature>
<feature type="transmembrane region" description="Helical" evidence="6">
    <location>
        <begin position="129"/>
        <end position="151"/>
    </location>
</feature>
<dbReference type="EMBL" id="JBHSMU010000019">
    <property type="protein sequence ID" value="MFC5463116.1"/>
    <property type="molecule type" value="Genomic_DNA"/>
</dbReference>
<feature type="transmembrane region" description="Helical" evidence="6">
    <location>
        <begin position="288"/>
        <end position="308"/>
    </location>
</feature>
<dbReference type="Gene3D" id="1.20.1250.20">
    <property type="entry name" value="MFS general substrate transporter like domains"/>
    <property type="match status" value="1"/>
</dbReference>
<dbReference type="Proteomes" id="UP001596050">
    <property type="component" value="Unassembled WGS sequence"/>
</dbReference>
<name>A0ABW0LE55_9BURK</name>
<feature type="transmembrane region" description="Helical" evidence="6">
    <location>
        <begin position="75"/>
        <end position="92"/>
    </location>
</feature>
<dbReference type="InterPro" id="IPR036259">
    <property type="entry name" value="MFS_trans_sf"/>
</dbReference>
<evidence type="ECO:0000313" key="8">
    <source>
        <dbReference type="EMBL" id="MFC5463116.1"/>
    </source>
</evidence>
<feature type="transmembrane region" description="Helical" evidence="6">
    <location>
        <begin position="257"/>
        <end position="276"/>
    </location>
</feature>
<evidence type="ECO:0000259" key="7">
    <source>
        <dbReference type="PROSITE" id="PS50850"/>
    </source>
</evidence>
<dbReference type="InterPro" id="IPR011701">
    <property type="entry name" value="MFS"/>
</dbReference>
<evidence type="ECO:0000313" key="9">
    <source>
        <dbReference type="Proteomes" id="UP001596050"/>
    </source>
</evidence>
<feature type="transmembrane region" description="Helical" evidence="6">
    <location>
        <begin position="193"/>
        <end position="213"/>
    </location>
</feature>
<feature type="transmembrane region" description="Helical" evidence="6">
    <location>
        <begin position="387"/>
        <end position="408"/>
    </location>
</feature>
<dbReference type="SUPFAM" id="SSF103473">
    <property type="entry name" value="MFS general substrate transporter"/>
    <property type="match status" value="1"/>
</dbReference>
<accession>A0ABW0LE55</accession>
<dbReference type="Pfam" id="PF07690">
    <property type="entry name" value="MFS_1"/>
    <property type="match status" value="1"/>
</dbReference>
<feature type="transmembrane region" description="Helical" evidence="6">
    <location>
        <begin position="225"/>
        <end position="245"/>
    </location>
</feature>
<dbReference type="PROSITE" id="PS50850">
    <property type="entry name" value="MFS"/>
    <property type="match status" value="1"/>
</dbReference>
<keyword evidence="2" id="KW-0813">Transport</keyword>
<comment type="caution">
    <text evidence="8">The sequence shown here is derived from an EMBL/GenBank/DDBJ whole genome shotgun (WGS) entry which is preliminary data.</text>
</comment>
<keyword evidence="4 6" id="KW-1133">Transmembrane helix</keyword>
<evidence type="ECO:0000256" key="2">
    <source>
        <dbReference type="ARBA" id="ARBA00022448"/>
    </source>
</evidence>
<evidence type="ECO:0000256" key="5">
    <source>
        <dbReference type="ARBA" id="ARBA00023136"/>
    </source>
</evidence>
<evidence type="ECO:0000256" key="4">
    <source>
        <dbReference type="ARBA" id="ARBA00022989"/>
    </source>
</evidence>
<organism evidence="8 9">
    <name type="scientific">Massilia niabensis</name>
    <dbReference type="NCBI Taxonomy" id="544910"/>
    <lineage>
        <taxon>Bacteria</taxon>
        <taxon>Pseudomonadati</taxon>
        <taxon>Pseudomonadota</taxon>
        <taxon>Betaproteobacteria</taxon>
        <taxon>Burkholderiales</taxon>
        <taxon>Oxalobacteraceae</taxon>
        <taxon>Telluria group</taxon>
        <taxon>Massilia</taxon>
    </lineage>
</organism>
<dbReference type="RefSeq" id="WP_379786596.1">
    <property type="nucleotide sequence ID" value="NZ_JBHSMU010000019.1"/>
</dbReference>
<evidence type="ECO:0000256" key="1">
    <source>
        <dbReference type="ARBA" id="ARBA00004127"/>
    </source>
</evidence>
<dbReference type="InterPro" id="IPR020846">
    <property type="entry name" value="MFS_dom"/>
</dbReference>
<evidence type="ECO:0000256" key="3">
    <source>
        <dbReference type="ARBA" id="ARBA00022692"/>
    </source>
</evidence>
<keyword evidence="3 6" id="KW-0812">Transmembrane</keyword>